<proteinExistence type="predicted"/>
<comment type="caution">
    <text evidence="1">The sequence shown here is derived from an EMBL/GenBank/DDBJ whole genome shotgun (WGS) entry which is preliminary data.</text>
</comment>
<gene>
    <name evidence="1" type="ORF">DCS45_05095</name>
</gene>
<feature type="non-terminal residue" evidence="1">
    <location>
        <position position="1"/>
    </location>
</feature>
<reference evidence="1 2" key="1">
    <citation type="journal article" date="2018" name="Nat. Biotechnol.">
        <title>A standardized bacterial taxonomy based on genome phylogeny substantially revises the tree of life.</title>
        <authorList>
            <person name="Parks D.H."/>
            <person name="Chuvochina M."/>
            <person name="Waite D.W."/>
            <person name="Rinke C."/>
            <person name="Skarshewski A."/>
            <person name="Chaumeil P.A."/>
            <person name="Hugenholtz P."/>
        </authorList>
    </citation>
    <scope>NUCLEOTIDE SEQUENCE [LARGE SCALE GENOMIC DNA]</scope>
    <source>
        <strain evidence="1">UBA9169</strain>
    </source>
</reference>
<evidence type="ECO:0000313" key="1">
    <source>
        <dbReference type="EMBL" id="HAR51241.1"/>
    </source>
</evidence>
<organism evidence="1 2">
    <name type="scientific">Roseovarius nubinhibens</name>
    <dbReference type="NCBI Taxonomy" id="314263"/>
    <lineage>
        <taxon>Bacteria</taxon>
        <taxon>Pseudomonadati</taxon>
        <taxon>Pseudomonadota</taxon>
        <taxon>Alphaproteobacteria</taxon>
        <taxon>Rhodobacterales</taxon>
        <taxon>Roseobacteraceae</taxon>
        <taxon>Roseovarius</taxon>
    </lineage>
</organism>
<dbReference type="Gene3D" id="2.20.70.10">
    <property type="match status" value="1"/>
</dbReference>
<accession>A0A348W9M9</accession>
<protein>
    <submittedName>
        <fullName evidence="1">DUF1285 domain-containing protein</fullName>
    </submittedName>
</protein>
<dbReference type="AlphaFoldDB" id="A0A348W9M9"/>
<evidence type="ECO:0000313" key="2">
    <source>
        <dbReference type="Proteomes" id="UP000264719"/>
    </source>
</evidence>
<dbReference type="Proteomes" id="UP000264719">
    <property type="component" value="Unassembled WGS sequence"/>
</dbReference>
<dbReference type="EMBL" id="DMVW01000049">
    <property type="protein sequence ID" value="HAR51241.1"/>
    <property type="molecule type" value="Genomic_DNA"/>
</dbReference>
<name>A0A348W9M9_9RHOB</name>
<sequence>DRKSFYRLVERGAHHEGWFGVWSDGAFFKVIPSDELP</sequence>